<feature type="compositionally biased region" description="Polar residues" evidence="9">
    <location>
        <begin position="975"/>
        <end position="988"/>
    </location>
</feature>
<dbReference type="GeneID" id="63677787"/>
<keyword evidence="4" id="KW-0256">Endoplasmic reticulum</keyword>
<evidence type="ECO:0000256" key="9">
    <source>
        <dbReference type="SAM" id="MobiDB-lite"/>
    </source>
</evidence>
<feature type="compositionally biased region" description="Polar residues" evidence="9">
    <location>
        <begin position="788"/>
        <end position="801"/>
    </location>
</feature>
<dbReference type="Proteomes" id="UP000031575">
    <property type="component" value="Unassembled WGS sequence"/>
</dbReference>
<feature type="domain" description="SMP-LTD" evidence="10">
    <location>
        <begin position="298"/>
        <end position="487"/>
    </location>
</feature>
<keyword evidence="7" id="KW-0446">Lipid-binding</keyword>
<dbReference type="EMBL" id="AWTV01000010">
    <property type="protein sequence ID" value="KIH87401.1"/>
    <property type="molecule type" value="Genomic_DNA"/>
</dbReference>
<evidence type="ECO:0000256" key="6">
    <source>
        <dbReference type="ARBA" id="ARBA00023055"/>
    </source>
</evidence>
<evidence type="ECO:0000313" key="11">
    <source>
        <dbReference type="EMBL" id="KIH87401.1"/>
    </source>
</evidence>
<dbReference type="CDD" id="cd21675">
    <property type="entry name" value="SMP_TEX2"/>
    <property type="match status" value="1"/>
</dbReference>
<feature type="region of interest" description="Disordered" evidence="9">
    <location>
        <begin position="832"/>
        <end position="1175"/>
    </location>
</feature>
<evidence type="ECO:0000256" key="8">
    <source>
        <dbReference type="ARBA" id="ARBA00023136"/>
    </source>
</evidence>
<feature type="compositionally biased region" description="Basic and acidic residues" evidence="9">
    <location>
        <begin position="1018"/>
        <end position="1043"/>
    </location>
</feature>
<evidence type="ECO:0000259" key="10">
    <source>
        <dbReference type="PROSITE" id="PS51847"/>
    </source>
</evidence>
<keyword evidence="12" id="KW-1185">Reference proteome</keyword>
<dbReference type="PROSITE" id="PS51847">
    <property type="entry name" value="SMP"/>
    <property type="match status" value="1"/>
</dbReference>
<feature type="compositionally biased region" description="Acidic residues" evidence="9">
    <location>
        <begin position="1008"/>
        <end position="1017"/>
    </location>
</feature>
<feature type="compositionally biased region" description="Polar residues" evidence="9">
    <location>
        <begin position="654"/>
        <end position="673"/>
    </location>
</feature>
<dbReference type="AlphaFoldDB" id="A0A0C2IDR3"/>
<feature type="compositionally biased region" description="Basic and acidic residues" evidence="9">
    <location>
        <begin position="1052"/>
        <end position="1064"/>
    </location>
</feature>
<feature type="compositionally biased region" description="Basic and acidic residues" evidence="9">
    <location>
        <begin position="79"/>
        <end position="90"/>
    </location>
</feature>
<dbReference type="PANTHER" id="PTHR13466:SF19">
    <property type="entry name" value="NUCLEUS-VACUOLE JUNCTION PROTEIN 2"/>
    <property type="match status" value="1"/>
</dbReference>
<dbReference type="Pfam" id="PF15413">
    <property type="entry name" value="PH_11"/>
    <property type="match status" value="1"/>
</dbReference>
<feature type="compositionally biased region" description="Low complexity" evidence="9">
    <location>
        <begin position="674"/>
        <end position="691"/>
    </location>
</feature>
<dbReference type="InterPro" id="IPR031468">
    <property type="entry name" value="SMP_LBD"/>
</dbReference>
<feature type="compositionally biased region" description="Basic and acidic residues" evidence="9">
    <location>
        <begin position="928"/>
        <end position="940"/>
    </location>
</feature>
<organism evidence="11 12">
    <name type="scientific">Sporothrix brasiliensis 5110</name>
    <dbReference type="NCBI Taxonomy" id="1398154"/>
    <lineage>
        <taxon>Eukaryota</taxon>
        <taxon>Fungi</taxon>
        <taxon>Dikarya</taxon>
        <taxon>Ascomycota</taxon>
        <taxon>Pezizomycotina</taxon>
        <taxon>Sordariomycetes</taxon>
        <taxon>Sordariomycetidae</taxon>
        <taxon>Ophiostomatales</taxon>
        <taxon>Ophiostomataceae</taxon>
        <taxon>Sporothrix</taxon>
    </lineage>
</organism>
<protein>
    <recommendedName>
        <fullName evidence="10">SMP-LTD domain-containing protein</fullName>
    </recommendedName>
</protein>
<dbReference type="PANTHER" id="PTHR13466">
    <property type="entry name" value="TEX2 PROTEIN-RELATED"/>
    <property type="match status" value="1"/>
</dbReference>
<name>A0A0C2IDR3_9PEZI</name>
<evidence type="ECO:0000256" key="1">
    <source>
        <dbReference type="ARBA" id="ARBA00004586"/>
    </source>
</evidence>
<dbReference type="GO" id="GO:0015914">
    <property type="term" value="P:phospholipid transport"/>
    <property type="evidence" value="ECO:0007669"/>
    <property type="project" value="TreeGrafter"/>
</dbReference>
<feature type="compositionally biased region" description="Basic and acidic residues" evidence="9">
    <location>
        <begin position="1124"/>
        <end position="1139"/>
    </location>
</feature>
<dbReference type="GO" id="GO:1990456">
    <property type="term" value="P:mitochondrion-endoplasmic reticulum membrane tethering"/>
    <property type="evidence" value="ECO:0007669"/>
    <property type="project" value="TreeGrafter"/>
</dbReference>
<reference evidence="11 12" key="1">
    <citation type="journal article" date="2014" name="BMC Genomics">
        <title>Comparative genomics of the major fungal agents of human and animal Sporotrichosis: Sporothrix schenckii and Sporothrix brasiliensis.</title>
        <authorList>
            <person name="Teixeira M.M."/>
            <person name="de Almeida L.G."/>
            <person name="Kubitschek-Barreira P."/>
            <person name="Alves F.L."/>
            <person name="Kioshima E.S."/>
            <person name="Abadio A.K."/>
            <person name="Fernandes L."/>
            <person name="Derengowski L.S."/>
            <person name="Ferreira K.S."/>
            <person name="Souza R.C."/>
            <person name="Ruiz J.C."/>
            <person name="de Andrade N.C."/>
            <person name="Paes H.C."/>
            <person name="Nicola A.M."/>
            <person name="Albuquerque P."/>
            <person name="Gerber A.L."/>
            <person name="Martins V.P."/>
            <person name="Peconick L.D."/>
            <person name="Neto A.V."/>
            <person name="Chaucanez C.B."/>
            <person name="Silva P.A."/>
            <person name="Cunha O.L."/>
            <person name="de Oliveira F.F."/>
            <person name="dos Santos T.C."/>
            <person name="Barros A.L."/>
            <person name="Soares M.A."/>
            <person name="de Oliveira L.M."/>
            <person name="Marini M.M."/>
            <person name="Villalobos-Duno H."/>
            <person name="Cunha M.M."/>
            <person name="de Hoog S."/>
            <person name="da Silveira J.F."/>
            <person name="Henrissat B."/>
            <person name="Nino-Vega G.A."/>
            <person name="Cisalpino P.S."/>
            <person name="Mora-Montes H.M."/>
            <person name="Almeida S.R."/>
            <person name="Stajich J.E."/>
            <person name="Lopes-Bezerra L.M."/>
            <person name="Vasconcelos A.T."/>
            <person name="Felipe M.S."/>
        </authorList>
    </citation>
    <scope>NUCLEOTIDE SEQUENCE [LARGE SCALE GENOMIC DNA]</scope>
    <source>
        <strain evidence="11 12">5110</strain>
    </source>
</reference>
<feature type="compositionally biased region" description="Low complexity" evidence="9">
    <location>
        <begin position="577"/>
        <end position="603"/>
    </location>
</feature>
<feature type="region of interest" description="Disordered" evidence="9">
    <location>
        <begin position="79"/>
        <end position="98"/>
    </location>
</feature>
<sequence length="1175" mass="126171">MASFTTFLLVYLFGGLTFLPLLLAAAIYAWTRPVESDAQTSSDPTTKDGGRLPTGQDNYKYDGLVLPGDDVKTLEAVRREHAQERSDGAAKKHKHRQDPADDFATAGYFAVHRKYVAMGGNLRPIERGSSVGAAEVAPPSPSVYQTFFRSMLNKKSDPTKVEVSNAASPRPKNAHNMFYVVLRHGHLILFDDDQQVDVRHVIKLADHDVGISSGADVVPEGELFIKRNAIHLAPKNHERAKAHNAPAPRPWFFYCENCSEKEDFYFSLLRSLDKAPKPHEIDVRHLTSLMERLHASEEAADMRWLNALLGRLFLGVYKTSDVLKFVESKVVTKLSRTPRPGFISSLVVQRVDIGDTTPQITSPRLKSLTAEGECIVEADVRYTGRFEIDLAATLRVSTPIGQQEVKTSLAVVLHHLEGHMLFKVKGPPSNRIWFTFRHMPKIEMETRPIIMARQLTWPVFIQIIEGKIKEAISESIVLPFWDDTPFFPTEKKAYRGGLWEDASDAEHEGTAIRTEAAGGVHVETGAGIDPPSMDTGHASGTDTKTASTTGVASNTPENDENVSPAVLRLRRLSKTHSAPTSGTASPNAPATAASGESAISAAAKVINRKQRSGDASETSSAGMPPPKRFSRTTSSLASPSEPIVGTDTSHAEASIQSSSPPKNGKPNTAMSWLSSGTLRSRKSSVSSMESSTAGQTASRATDRLRSNSKDEEDEGGDSMFPVSDAETPGRGSKAMRADAATTGDGSESGSLDDRSIKSRSGRTSSTSLAGMAGSGSGPISSLGPASSMEPSFTTTITSDSGTPPAKRSAVLAAAMTGAAQSAKRWGINALQRRAAAAADRKAKASLESRTASNGEPLDLSKPMGGGMPLPPPGEPLPRPGELALAKDGTSSTASSPPPLPARITPIKRRPTTESVFHSQNQSQMHVPMHKEQQIKRKEVHSQAPVRKPVHQDSNTPPHQHKRAQSTTFDEILGLPQQSSPANGHQAQYMSRYDEQENMMVVEAPIDSASDESDEDEAPVTRDGEGESPSHESSSLHEPAEPPHHNPANETNDIPRAEADSHESAETTSGIQDGPERSGRESPTLEDDEDKTNGGVGDAQWDTLAESVASALLGSEDGQLSKAHGATEAHDSHDEPEKRSSKASLVATLQEDDEDSVDAKEAPAAPLENEPASTST</sequence>
<feature type="compositionally biased region" description="Low complexity" evidence="9">
    <location>
        <begin position="777"/>
        <end position="787"/>
    </location>
</feature>
<keyword evidence="5" id="KW-1133">Transmembrane helix</keyword>
<evidence type="ECO:0000256" key="5">
    <source>
        <dbReference type="ARBA" id="ARBA00022989"/>
    </source>
</evidence>
<dbReference type="GO" id="GO:0008289">
    <property type="term" value="F:lipid binding"/>
    <property type="evidence" value="ECO:0007669"/>
    <property type="project" value="UniProtKB-KW"/>
</dbReference>
<dbReference type="GO" id="GO:0005789">
    <property type="term" value="C:endoplasmic reticulum membrane"/>
    <property type="evidence" value="ECO:0007669"/>
    <property type="project" value="UniProtKB-SubCell"/>
</dbReference>
<feature type="compositionally biased region" description="Pro residues" evidence="9">
    <location>
        <begin position="868"/>
        <end position="878"/>
    </location>
</feature>
<feature type="region of interest" description="Disordered" evidence="9">
    <location>
        <begin position="36"/>
        <end position="57"/>
    </location>
</feature>
<evidence type="ECO:0000256" key="3">
    <source>
        <dbReference type="ARBA" id="ARBA00022692"/>
    </source>
</evidence>
<keyword evidence="8" id="KW-0472">Membrane</keyword>
<dbReference type="RefSeq" id="XP_040615411.1">
    <property type="nucleotide sequence ID" value="XM_040762866.1"/>
</dbReference>
<feature type="compositionally biased region" description="Polar residues" evidence="9">
    <location>
        <begin position="538"/>
        <end position="556"/>
    </location>
</feature>
<feature type="compositionally biased region" description="Low complexity" evidence="9">
    <location>
        <begin position="1161"/>
        <end position="1175"/>
    </location>
</feature>
<keyword evidence="2" id="KW-0813">Transport</keyword>
<keyword evidence="3" id="KW-0812">Transmembrane</keyword>
<evidence type="ECO:0000256" key="7">
    <source>
        <dbReference type="ARBA" id="ARBA00023121"/>
    </source>
</evidence>
<evidence type="ECO:0000256" key="4">
    <source>
        <dbReference type="ARBA" id="ARBA00022824"/>
    </source>
</evidence>
<feature type="compositionally biased region" description="Basic and acidic residues" evidence="9">
    <location>
        <begin position="700"/>
        <end position="709"/>
    </location>
</feature>
<feature type="region of interest" description="Disordered" evidence="9">
    <location>
        <begin position="513"/>
        <end position="808"/>
    </location>
</feature>
<dbReference type="GO" id="GO:0032865">
    <property type="term" value="C:ERMES complex"/>
    <property type="evidence" value="ECO:0007669"/>
    <property type="project" value="TreeGrafter"/>
</dbReference>
<comment type="subcellular location">
    <subcellularLocation>
        <location evidence="1">Endoplasmic reticulum membrane</location>
    </subcellularLocation>
</comment>
<feature type="compositionally biased region" description="Polar residues" evidence="9">
    <location>
        <begin position="912"/>
        <end position="924"/>
    </location>
</feature>
<dbReference type="OrthoDB" id="26740at2759"/>
<evidence type="ECO:0000256" key="2">
    <source>
        <dbReference type="ARBA" id="ARBA00022448"/>
    </source>
</evidence>
<comment type="caution">
    <text evidence="11">The sequence shown here is derived from an EMBL/GenBank/DDBJ whole genome shotgun (WGS) entry which is preliminary data.</text>
</comment>
<proteinExistence type="predicted"/>
<gene>
    <name evidence="11" type="ORF">SPBR_04589</name>
</gene>
<feature type="compositionally biased region" description="Low complexity" evidence="9">
    <location>
        <begin position="879"/>
        <end position="894"/>
    </location>
</feature>
<dbReference type="VEuPathDB" id="FungiDB:SPBR_04589"/>
<dbReference type="HOGENOM" id="CLU_006760_1_0_1"/>
<evidence type="ECO:0000313" key="12">
    <source>
        <dbReference type="Proteomes" id="UP000031575"/>
    </source>
</evidence>
<accession>A0A0C2IDR3</accession>
<keyword evidence="6" id="KW-0445">Lipid transport</keyword>